<comment type="subunit">
    <text evidence="5">Monomer.</text>
</comment>
<keyword evidence="5" id="KW-0521">NADP</keyword>
<evidence type="ECO:0000313" key="7">
    <source>
        <dbReference type="EMBL" id="MVM29146.1"/>
    </source>
</evidence>
<dbReference type="InterPro" id="IPR002938">
    <property type="entry name" value="FAD-bd"/>
</dbReference>
<dbReference type="InterPro" id="IPR043683">
    <property type="entry name" value="TetX_monooxygenase"/>
</dbReference>
<accession>A0A7K1S670</accession>
<proteinExistence type="inferred from homology"/>
<evidence type="ECO:0000259" key="6">
    <source>
        <dbReference type="Pfam" id="PF01494"/>
    </source>
</evidence>
<dbReference type="GO" id="GO:0005737">
    <property type="term" value="C:cytoplasm"/>
    <property type="evidence" value="ECO:0007669"/>
    <property type="project" value="UniProtKB-SubCell"/>
</dbReference>
<dbReference type="PRINTS" id="PR00420">
    <property type="entry name" value="RNGMNOXGNASE"/>
</dbReference>
<dbReference type="Pfam" id="PF01494">
    <property type="entry name" value="FAD_binding_3"/>
    <property type="match status" value="2"/>
</dbReference>
<comment type="domain">
    <text evidence="5">Consists of an N-terminal FAD-binding domain with a Rossman fold and a C-terminal substrate-binding domain.</text>
</comment>
<name>A0A7K1S670_9BACT</name>
<dbReference type="EMBL" id="WPIN01000001">
    <property type="protein sequence ID" value="MVM29146.1"/>
    <property type="molecule type" value="Genomic_DNA"/>
</dbReference>
<evidence type="ECO:0000256" key="2">
    <source>
        <dbReference type="ARBA" id="ARBA00022827"/>
    </source>
</evidence>
<evidence type="ECO:0000256" key="5">
    <source>
        <dbReference type="HAMAP-Rule" id="MF_00845"/>
    </source>
</evidence>
<dbReference type="PANTHER" id="PTHR46972">
    <property type="entry name" value="MONOOXYGENASE ASQM-RELATED"/>
    <property type="match status" value="1"/>
</dbReference>
<gene>
    <name evidence="7" type="ORF">GO755_03810</name>
</gene>
<comment type="function">
    <text evidence="5">An FAD-requiring monooxygenase active on some tetracycline antibiotic derivatives, which leads to their inactivation. Hydroxylates carbon 11a of tetracycline and some analogs.</text>
</comment>
<comment type="caution">
    <text evidence="7">The sequence shown here is derived from an EMBL/GenBank/DDBJ whole genome shotgun (WGS) entry which is preliminary data.</text>
</comment>
<keyword evidence="2 5" id="KW-0274">FAD</keyword>
<keyword evidence="1 5" id="KW-0285">Flavoprotein</keyword>
<dbReference type="GO" id="GO:0071949">
    <property type="term" value="F:FAD binding"/>
    <property type="evidence" value="ECO:0007669"/>
    <property type="project" value="InterPro"/>
</dbReference>
<comment type="subcellular location">
    <subcellularLocation>
        <location evidence="5">Cytoplasm</location>
    </subcellularLocation>
</comment>
<reference evidence="7 8" key="1">
    <citation type="submission" date="2019-12" db="EMBL/GenBank/DDBJ databases">
        <title>Spirosoma sp. HMF4905 genome sequencing and assembly.</title>
        <authorList>
            <person name="Kang H."/>
            <person name="Cha I."/>
            <person name="Kim H."/>
            <person name="Joh K."/>
        </authorList>
    </citation>
    <scope>NUCLEOTIDE SEQUENCE [LARGE SCALE GENOMIC DNA]</scope>
    <source>
        <strain evidence="7 8">HMF4905</strain>
    </source>
</reference>
<sequence length="391" mass="42492">MDTQKGLNLLENKRIAIVGGGPGGLTLALLLQRKGADVTVYERDYSPETRIQGAIVDLHADSGLKVIKAAGLLDAFKAAYMPGADKFRTLDQHANICVEEASQGTAADFEDEHFRPEIDRGALRNVLLNALSPDTVVWDSQLTSLEEVATTWHLTFKNGTTAVADLVIGADGYRSKIRPYLTDGKAVYSGATIIQGEIDHPEKDCPEIYKLVDKANLVAIGVGKSIAAQPRGDGGLTFYASSLYAEDWLKTSGIDFTNQDEVYAYLVDFYEGWNPVFYTLFKACNHFVPRPLTYFPLDQPWATQSTITLIGDAAHLMPPSGEGVNTAMLDALDLSECLTNSEFADLQTAIAAYEGQMRARAVILLAESLGGIKEFASPSEASVKELVPLYN</sequence>
<dbReference type="PANTHER" id="PTHR46972:SF1">
    <property type="entry name" value="FAD DEPENDENT OXIDOREDUCTASE DOMAIN-CONTAINING PROTEIN"/>
    <property type="match status" value="1"/>
</dbReference>
<keyword evidence="5" id="KW-0963">Cytoplasm</keyword>
<evidence type="ECO:0000256" key="4">
    <source>
        <dbReference type="ARBA" id="ARBA00023033"/>
    </source>
</evidence>
<comment type="catalytic activity">
    <reaction evidence="5">
        <text>a tetracycline + NADPH + O2 + H(+) = an 11a-hydroxytetracycline + NADP(+) + H2O</text>
        <dbReference type="Rhea" id="RHEA:61444"/>
        <dbReference type="ChEBI" id="CHEBI:15377"/>
        <dbReference type="ChEBI" id="CHEBI:15378"/>
        <dbReference type="ChEBI" id="CHEBI:15379"/>
        <dbReference type="ChEBI" id="CHEBI:57783"/>
        <dbReference type="ChEBI" id="CHEBI:58349"/>
        <dbReference type="ChEBI" id="CHEBI:144644"/>
        <dbReference type="ChEBI" id="CHEBI:144645"/>
    </reaction>
</comment>
<feature type="domain" description="FAD-binding" evidence="6">
    <location>
        <begin position="307"/>
        <end position="339"/>
    </location>
</feature>
<evidence type="ECO:0000313" key="8">
    <source>
        <dbReference type="Proteomes" id="UP000436006"/>
    </source>
</evidence>
<protein>
    <recommendedName>
        <fullName evidence="5">Flavin-dependent monooxygenase</fullName>
    </recommendedName>
    <alternativeName>
        <fullName evidence="5">TetX monooxygenase</fullName>
        <shortName evidence="5">TetX</shortName>
        <ecNumber evidence="5">1.14.13.-</ecNumber>
    </alternativeName>
</protein>
<feature type="binding site" evidence="5">
    <location>
        <position position="57"/>
    </location>
    <ligand>
        <name>FAD</name>
        <dbReference type="ChEBI" id="CHEBI:57692"/>
    </ligand>
</feature>
<keyword evidence="3 5" id="KW-0560">Oxidoreductase</keyword>
<comment type="similarity">
    <text evidence="5">Belongs to the aromatic-ring hydroxylase family. TetX subfamily.</text>
</comment>
<feature type="binding site" evidence="5">
    <location>
        <position position="50"/>
    </location>
    <ligand>
        <name>NADPH</name>
        <dbReference type="ChEBI" id="CHEBI:57783"/>
    </ligand>
</feature>
<feature type="domain" description="FAD-binding" evidence="6">
    <location>
        <begin position="15"/>
        <end position="180"/>
    </location>
</feature>
<organism evidence="7 8">
    <name type="scientific">Spirosoma arboris</name>
    <dbReference type="NCBI Taxonomy" id="2682092"/>
    <lineage>
        <taxon>Bacteria</taxon>
        <taxon>Pseudomonadati</taxon>
        <taxon>Bacteroidota</taxon>
        <taxon>Cytophagia</taxon>
        <taxon>Cytophagales</taxon>
        <taxon>Cytophagaceae</taxon>
        <taxon>Spirosoma</taxon>
    </lineage>
</organism>
<keyword evidence="8" id="KW-1185">Reference proteome</keyword>
<dbReference type="GO" id="GO:0046677">
    <property type="term" value="P:response to antibiotic"/>
    <property type="evidence" value="ECO:0007669"/>
    <property type="project" value="InterPro"/>
</dbReference>
<dbReference type="EC" id="1.14.13.-" evidence="5"/>
<dbReference type="Proteomes" id="UP000436006">
    <property type="component" value="Unassembled WGS sequence"/>
</dbReference>
<dbReference type="InterPro" id="IPR036188">
    <property type="entry name" value="FAD/NAD-bd_sf"/>
</dbReference>
<dbReference type="AlphaFoldDB" id="A0A7K1S670"/>
<dbReference type="HAMAP" id="MF_00845">
    <property type="entry name" value="TetX_monooxygenase"/>
    <property type="match status" value="1"/>
</dbReference>
<dbReference type="SUPFAM" id="SSF51905">
    <property type="entry name" value="FAD/NAD(P)-binding domain"/>
    <property type="match status" value="1"/>
</dbReference>
<keyword evidence="4 5" id="KW-0503">Monooxygenase</keyword>
<comment type="cofactor">
    <cofactor evidence="5">
        <name>FAD</name>
        <dbReference type="ChEBI" id="CHEBI:57692"/>
    </cofactor>
</comment>
<dbReference type="GO" id="GO:0004497">
    <property type="term" value="F:monooxygenase activity"/>
    <property type="evidence" value="ECO:0007669"/>
    <property type="project" value="UniProtKB-UniRule"/>
</dbReference>
<evidence type="ECO:0000256" key="3">
    <source>
        <dbReference type="ARBA" id="ARBA00023002"/>
    </source>
</evidence>
<feature type="binding site" evidence="5">
    <location>
        <position position="312"/>
    </location>
    <ligand>
        <name>FAD</name>
        <dbReference type="ChEBI" id="CHEBI:57692"/>
    </ligand>
</feature>
<feature type="binding site" evidence="5">
    <location>
        <position position="120"/>
    </location>
    <ligand>
        <name>FAD</name>
        <dbReference type="ChEBI" id="CHEBI:57692"/>
    </ligand>
</feature>
<dbReference type="RefSeq" id="WP_157583220.1">
    <property type="nucleotide sequence ID" value="NZ_WPIN01000001.1"/>
</dbReference>
<dbReference type="Gene3D" id="3.50.50.60">
    <property type="entry name" value="FAD/NAD(P)-binding domain"/>
    <property type="match status" value="1"/>
</dbReference>
<evidence type="ECO:0000256" key="1">
    <source>
        <dbReference type="ARBA" id="ARBA00022630"/>
    </source>
</evidence>
<keyword evidence="5" id="KW-0547">Nucleotide-binding</keyword>